<organism evidence="2 3">
    <name type="scientific">Laccaria amethystina LaAM-08-1</name>
    <dbReference type="NCBI Taxonomy" id="1095629"/>
    <lineage>
        <taxon>Eukaryota</taxon>
        <taxon>Fungi</taxon>
        <taxon>Dikarya</taxon>
        <taxon>Basidiomycota</taxon>
        <taxon>Agaricomycotina</taxon>
        <taxon>Agaricomycetes</taxon>
        <taxon>Agaricomycetidae</taxon>
        <taxon>Agaricales</taxon>
        <taxon>Agaricineae</taxon>
        <taxon>Hydnangiaceae</taxon>
        <taxon>Laccaria</taxon>
    </lineage>
</organism>
<evidence type="ECO:0000313" key="3">
    <source>
        <dbReference type="Proteomes" id="UP000054477"/>
    </source>
</evidence>
<feature type="region of interest" description="Disordered" evidence="1">
    <location>
        <begin position="1"/>
        <end position="28"/>
    </location>
</feature>
<reference evidence="2 3" key="1">
    <citation type="submission" date="2014-04" db="EMBL/GenBank/DDBJ databases">
        <authorList>
            <consortium name="DOE Joint Genome Institute"/>
            <person name="Kuo A."/>
            <person name="Kohler A."/>
            <person name="Nagy L.G."/>
            <person name="Floudas D."/>
            <person name="Copeland A."/>
            <person name="Barry K.W."/>
            <person name="Cichocki N."/>
            <person name="Veneault-Fourrey C."/>
            <person name="LaButti K."/>
            <person name="Lindquist E.A."/>
            <person name="Lipzen A."/>
            <person name="Lundell T."/>
            <person name="Morin E."/>
            <person name="Murat C."/>
            <person name="Sun H."/>
            <person name="Tunlid A."/>
            <person name="Henrissat B."/>
            <person name="Grigoriev I.V."/>
            <person name="Hibbett D.S."/>
            <person name="Martin F."/>
            <person name="Nordberg H.P."/>
            <person name="Cantor M.N."/>
            <person name="Hua S.X."/>
        </authorList>
    </citation>
    <scope>NUCLEOTIDE SEQUENCE [LARGE SCALE GENOMIC DNA]</scope>
    <source>
        <strain evidence="2 3">LaAM-08-1</strain>
    </source>
</reference>
<proteinExistence type="predicted"/>
<dbReference type="Proteomes" id="UP000054477">
    <property type="component" value="Unassembled WGS sequence"/>
</dbReference>
<gene>
    <name evidence="2" type="ORF">K443DRAFT_680875</name>
</gene>
<keyword evidence="3" id="KW-1185">Reference proteome</keyword>
<dbReference type="AlphaFoldDB" id="A0A0C9XLA9"/>
<evidence type="ECO:0000256" key="1">
    <source>
        <dbReference type="SAM" id="MobiDB-lite"/>
    </source>
</evidence>
<protein>
    <submittedName>
        <fullName evidence="2">Uncharacterized protein</fullName>
    </submittedName>
</protein>
<dbReference type="HOGENOM" id="CLU_2979417_0_0_1"/>
<sequence length="58" mass="6221">MASGMQHQENEMRCGHASTTVTDSDPPRGESMLYRVLSVVVVVEGDELVVLSVSEAVS</sequence>
<name>A0A0C9XLA9_9AGAR</name>
<reference evidence="3" key="2">
    <citation type="submission" date="2015-01" db="EMBL/GenBank/DDBJ databases">
        <title>Evolutionary Origins and Diversification of the Mycorrhizal Mutualists.</title>
        <authorList>
            <consortium name="DOE Joint Genome Institute"/>
            <consortium name="Mycorrhizal Genomics Consortium"/>
            <person name="Kohler A."/>
            <person name="Kuo A."/>
            <person name="Nagy L.G."/>
            <person name="Floudas D."/>
            <person name="Copeland A."/>
            <person name="Barry K.W."/>
            <person name="Cichocki N."/>
            <person name="Veneault-Fourrey C."/>
            <person name="LaButti K."/>
            <person name="Lindquist E.A."/>
            <person name="Lipzen A."/>
            <person name="Lundell T."/>
            <person name="Morin E."/>
            <person name="Murat C."/>
            <person name="Riley R."/>
            <person name="Ohm R."/>
            <person name="Sun H."/>
            <person name="Tunlid A."/>
            <person name="Henrissat B."/>
            <person name="Grigoriev I.V."/>
            <person name="Hibbett D.S."/>
            <person name="Martin F."/>
        </authorList>
    </citation>
    <scope>NUCLEOTIDE SEQUENCE [LARGE SCALE GENOMIC DNA]</scope>
    <source>
        <strain evidence="3">LaAM-08-1</strain>
    </source>
</reference>
<dbReference type="EMBL" id="KN838671">
    <property type="protein sequence ID" value="KIJ98361.1"/>
    <property type="molecule type" value="Genomic_DNA"/>
</dbReference>
<accession>A0A0C9XLA9</accession>
<evidence type="ECO:0000313" key="2">
    <source>
        <dbReference type="EMBL" id="KIJ98361.1"/>
    </source>
</evidence>